<dbReference type="GO" id="GO:0006450">
    <property type="term" value="P:regulation of translational fidelity"/>
    <property type="evidence" value="ECO:0007669"/>
    <property type="project" value="TreeGrafter"/>
</dbReference>
<dbReference type="InterPro" id="IPR050156">
    <property type="entry name" value="TC-AMP_synthase_SUA5"/>
</dbReference>
<dbReference type="EC" id="2.7.7.87" evidence="3 12"/>
<keyword evidence="10 12" id="KW-0067">ATP-binding</keyword>
<evidence type="ECO:0000256" key="3">
    <source>
        <dbReference type="ARBA" id="ARBA00012584"/>
    </source>
</evidence>
<keyword evidence="8 12" id="KW-0548">Nucleotidyltransferase</keyword>
<feature type="binding site" evidence="13">
    <location>
        <position position="62"/>
    </location>
    <ligand>
        <name>ATP</name>
        <dbReference type="ChEBI" id="CHEBI:30616"/>
    </ligand>
</feature>
<dbReference type="RefSeq" id="WP_174629804.1">
    <property type="nucleotide sequence ID" value="NZ_CP049074.1"/>
</dbReference>
<feature type="binding site" evidence="13">
    <location>
        <position position="141"/>
    </location>
    <ligand>
        <name>L-threonine</name>
        <dbReference type="ChEBI" id="CHEBI:57926"/>
    </ligand>
</feature>
<feature type="binding site" evidence="13">
    <location>
        <position position="67"/>
    </location>
    <ligand>
        <name>L-threonine</name>
        <dbReference type="ChEBI" id="CHEBI:57926"/>
    </ligand>
</feature>
<evidence type="ECO:0000256" key="7">
    <source>
        <dbReference type="ARBA" id="ARBA00022694"/>
    </source>
</evidence>
<evidence type="ECO:0000256" key="11">
    <source>
        <dbReference type="ARBA" id="ARBA00048366"/>
    </source>
</evidence>
<dbReference type="GO" id="GO:0005524">
    <property type="term" value="F:ATP binding"/>
    <property type="evidence" value="ECO:0007669"/>
    <property type="project" value="UniProtKB-UniRule"/>
</dbReference>
<name>A0A6N0NU14_9CREN</name>
<dbReference type="PANTHER" id="PTHR17490:SF16">
    <property type="entry name" value="THREONYLCARBAMOYL-AMP SYNTHASE"/>
    <property type="match status" value="1"/>
</dbReference>
<dbReference type="GO" id="GO:0061710">
    <property type="term" value="F:L-threonylcarbamoyladenylate synthase"/>
    <property type="evidence" value="ECO:0007669"/>
    <property type="project" value="UniProtKB-EC"/>
</dbReference>
<dbReference type="InterPro" id="IPR017945">
    <property type="entry name" value="DHBP_synth_RibB-like_a/b_dom"/>
</dbReference>
<evidence type="ECO:0000313" key="16">
    <source>
        <dbReference type="Proteomes" id="UP000509301"/>
    </source>
</evidence>
<dbReference type="Gene3D" id="3.40.50.11030">
    <property type="entry name" value="Threonylcarbamoyl-AMP synthase, C-terminal domain"/>
    <property type="match status" value="1"/>
</dbReference>
<dbReference type="GeneID" id="55641059"/>
<feature type="binding site" evidence="13">
    <location>
        <position position="181"/>
    </location>
    <ligand>
        <name>L-threonine</name>
        <dbReference type="ChEBI" id="CHEBI:57926"/>
    </ligand>
</feature>
<feature type="binding site" evidence="13">
    <location>
        <position position="58"/>
    </location>
    <ligand>
        <name>ATP</name>
        <dbReference type="ChEBI" id="CHEBI:30616"/>
    </ligand>
</feature>
<keyword evidence="9 12" id="KW-0547">Nucleotide-binding</keyword>
<proteinExistence type="inferred from homology"/>
<comment type="subcellular location">
    <subcellularLocation>
        <location evidence="1 12">Cytoplasm</location>
    </subcellularLocation>
</comment>
<evidence type="ECO:0000259" key="14">
    <source>
        <dbReference type="PROSITE" id="PS51163"/>
    </source>
</evidence>
<dbReference type="InterPro" id="IPR038385">
    <property type="entry name" value="Sua5/YwlC_C"/>
</dbReference>
<evidence type="ECO:0000256" key="8">
    <source>
        <dbReference type="ARBA" id="ARBA00022695"/>
    </source>
</evidence>
<dbReference type="FunFam" id="3.90.870.10:FF:000008">
    <property type="entry name" value="Threonylcarbamoyl-AMP synthase"/>
    <property type="match status" value="1"/>
</dbReference>
<feature type="binding site" evidence="13">
    <location>
        <position position="121"/>
    </location>
    <ligand>
        <name>L-threonine</name>
        <dbReference type="ChEBI" id="CHEBI:57926"/>
    </ligand>
</feature>
<dbReference type="Pfam" id="PF03481">
    <property type="entry name" value="Sua5_C"/>
    <property type="match status" value="1"/>
</dbReference>
<dbReference type="GO" id="GO:0005737">
    <property type="term" value="C:cytoplasm"/>
    <property type="evidence" value="ECO:0007669"/>
    <property type="project" value="UniProtKB-SubCell"/>
</dbReference>
<dbReference type="PIRSF" id="PIRSF004930">
    <property type="entry name" value="Tln_factor_SUA5"/>
    <property type="match status" value="1"/>
</dbReference>
<dbReference type="PANTHER" id="PTHR17490">
    <property type="entry name" value="SUA5"/>
    <property type="match status" value="1"/>
</dbReference>
<feature type="domain" description="YrdC-like" evidence="14">
    <location>
        <begin position="13"/>
        <end position="199"/>
    </location>
</feature>
<evidence type="ECO:0000313" key="15">
    <source>
        <dbReference type="EMBL" id="QKQ99644.1"/>
    </source>
</evidence>
<dbReference type="Proteomes" id="UP000509301">
    <property type="component" value="Chromosome"/>
</dbReference>
<reference evidence="15 16" key="1">
    <citation type="submission" date="2020-02" db="EMBL/GenBank/DDBJ databases">
        <title>Comparative genome analysis reveals the metabolism and evolution of the thermophilic archaeal genus Metallosphaera.</title>
        <authorList>
            <person name="Jiang C."/>
        </authorList>
    </citation>
    <scope>NUCLEOTIDE SEQUENCE [LARGE SCALE GENOMIC DNA]</scope>
    <source>
        <strain evidence="15 16">Ric-A</strain>
    </source>
</reference>
<dbReference type="KEGG" id="mten:GWK48_03880"/>
<keyword evidence="16" id="KW-1185">Reference proteome</keyword>
<dbReference type="GO" id="GO:0003725">
    <property type="term" value="F:double-stranded RNA binding"/>
    <property type="evidence" value="ECO:0007669"/>
    <property type="project" value="UniProtKB-UniRule"/>
</dbReference>
<organism evidence="15 16">
    <name type="scientific">Metallosphaera tengchongensis</name>
    <dbReference type="NCBI Taxonomy" id="1532350"/>
    <lineage>
        <taxon>Archaea</taxon>
        <taxon>Thermoproteota</taxon>
        <taxon>Thermoprotei</taxon>
        <taxon>Sulfolobales</taxon>
        <taxon>Sulfolobaceae</taxon>
        <taxon>Metallosphaera</taxon>
    </lineage>
</organism>
<dbReference type="FunFam" id="3.40.50.11030:FF:000001">
    <property type="entry name" value="Threonylcarbamoyl-AMP synthase"/>
    <property type="match status" value="1"/>
</dbReference>
<dbReference type="NCBIfam" id="TIGR00057">
    <property type="entry name" value="L-threonylcarbamoyladenylate synthase"/>
    <property type="match status" value="1"/>
</dbReference>
<sequence>MIRLKVDPLNPEADSIRKAAEVIKAGGLVAFPTETVYGLGADALNPRAVEGIFRAKRRPMDNPLIVHIADFEQLEEVAKDISESVMEIAQKVWPGPLTLVLKKRDVVPPETTGGLDTVAVRMPAHPIALQLIRESELPIAAPSANLATRPSPTTADHVEEDLDGSVDVILDGGETFFGVESTVINVTTTPPVLLRPGPFTVEELRNLFGDVILPKEVVEAKESAMALAPGMKYKHYAPTKPLYIVEKNSIFSDVVNLFRQRRKAVALCSAETCADLAPPKIVMGTKENLYTVAKNLFKSFRELDSMDGDIGVMESFPERGIGLAIMNRAKKASAHRVISSLEDVERYANDLS</sequence>
<feature type="binding site" evidence="13">
    <location>
        <position position="117"/>
    </location>
    <ligand>
        <name>ATP</name>
        <dbReference type="ChEBI" id="CHEBI:30616"/>
    </ligand>
</feature>
<dbReference type="InterPro" id="IPR010923">
    <property type="entry name" value="T(6)A37_SUA5"/>
</dbReference>
<dbReference type="GO" id="GO:0008033">
    <property type="term" value="P:tRNA processing"/>
    <property type="evidence" value="ECO:0007669"/>
    <property type="project" value="UniProtKB-KW"/>
</dbReference>
<evidence type="ECO:0000256" key="5">
    <source>
        <dbReference type="ARBA" id="ARBA00022490"/>
    </source>
</evidence>
<dbReference type="PROSITE" id="PS51163">
    <property type="entry name" value="YRDC"/>
    <property type="match status" value="1"/>
</dbReference>
<keyword evidence="6 12" id="KW-0808">Transferase</keyword>
<comment type="catalytic activity">
    <reaction evidence="11 12">
        <text>L-threonine + hydrogencarbonate + ATP = L-threonylcarbamoyladenylate + diphosphate + H2O</text>
        <dbReference type="Rhea" id="RHEA:36407"/>
        <dbReference type="ChEBI" id="CHEBI:15377"/>
        <dbReference type="ChEBI" id="CHEBI:17544"/>
        <dbReference type="ChEBI" id="CHEBI:30616"/>
        <dbReference type="ChEBI" id="CHEBI:33019"/>
        <dbReference type="ChEBI" id="CHEBI:57926"/>
        <dbReference type="ChEBI" id="CHEBI:73682"/>
        <dbReference type="EC" id="2.7.7.87"/>
    </reaction>
</comment>
<dbReference type="GO" id="GO:0000049">
    <property type="term" value="F:tRNA binding"/>
    <property type="evidence" value="ECO:0007669"/>
    <property type="project" value="TreeGrafter"/>
</dbReference>
<keyword evidence="5 12" id="KW-0963">Cytoplasm</keyword>
<dbReference type="EMBL" id="CP049074">
    <property type="protein sequence ID" value="QKQ99644.1"/>
    <property type="molecule type" value="Genomic_DNA"/>
</dbReference>
<feature type="binding site" evidence="13">
    <location>
        <position position="195"/>
    </location>
    <ligand>
        <name>ATP</name>
        <dbReference type="ChEBI" id="CHEBI:30616"/>
    </ligand>
</feature>
<dbReference type="SUPFAM" id="SSF55821">
    <property type="entry name" value="YrdC/RibB"/>
    <property type="match status" value="1"/>
</dbReference>
<evidence type="ECO:0000256" key="10">
    <source>
        <dbReference type="ARBA" id="ARBA00022840"/>
    </source>
</evidence>
<accession>A0A6N0NU14</accession>
<evidence type="ECO:0000256" key="12">
    <source>
        <dbReference type="PIRNR" id="PIRNR004930"/>
    </source>
</evidence>
<comment type="function">
    <text evidence="12">Required for the formation of a threonylcarbamoyl group on adenosine at position 37 (t(6)A37) in tRNAs that read codons beginning with adenine.</text>
</comment>
<dbReference type="Gene3D" id="3.90.870.10">
    <property type="entry name" value="DHBP synthase"/>
    <property type="match status" value="1"/>
</dbReference>
<feature type="binding site" evidence="13">
    <location>
        <position position="236"/>
    </location>
    <ligand>
        <name>ATP</name>
        <dbReference type="ChEBI" id="CHEBI:30616"/>
    </ligand>
</feature>
<evidence type="ECO:0000256" key="6">
    <source>
        <dbReference type="ARBA" id="ARBA00022679"/>
    </source>
</evidence>
<dbReference type="OrthoDB" id="39992at2157"/>
<evidence type="ECO:0000256" key="1">
    <source>
        <dbReference type="ARBA" id="ARBA00004496"/>
    </source>
</evidence>
<gene>
    <name evidence="15" type="ORF">GWK48_03880</name>
</gene>
<feature type="binding site" evidence="13">
    <location>
        <position position="151"/>
    </location>
    <ligand>
        <name>ATP</name>
        <dbReference type="ChEBI" id="CHEBI:30616"/>
    </ligand>
</feature>
<dbReference type="InterPro" id="IPR005145">
    <property type="entry name" value="Sua5_C"/>
</dbReference>
<evidence type="ECO:0000256" key="13">
    <source>
        <dbReference type="PIRSR" id="PIRSR004930-1"/>
    </source>
</evidence>
<feature type="binding site" evidence="13">
    <location>
        <position position="143"/>
    </location>
    <ligand>
        <name>ATP</name>
        <dbReference type="ChEBI" id="CHEBI:30616"/>
    </ligand>
</feature>
<evidence type="ECO:0000256" key="9">
    <source>
        <dbReference type="ARBA" id="ARBA00022741"/>
    </source>
</evidence>
<dbReference type="Pfam" id="PF01300">
    <property type="entry name" value="Sua5_yciO_yrdC"/>
    <property type="match status" value="1"/>
</dbReference>
<evidence type="ECO:0000256" key="2">
    <source>
        <dbReference type="ARBA" id="ARBA00007663"/>
    </source>
</evidence>
<feature type="binding site" evidence="13">
    <location>
        <position position="35"/>
    </location>
    <ligand>
        <name>L-threonine</name>
        <dbReference type="ChEBI" id="CHEBI:57926"/>
    </ligand>
</feature>
<comment type="similarity">
    <text evidence="2 12">Belongs to the SUA5 family.</text>
</comment>
<keyword evidence="7 12" id="KW-0819">tRNA processing</keyword>
<dbReference type="AlphaFoldDB" id="A0A6N0NU14"/>
<evidence type="ECO:0000256" key="4">
    <source>
        <dbReference type="ARBA" id="ARBA00015492"/>
    </source>
</evidence>
<dbReference type="InterPro" id="IPR006070">
    <property type="entry name" value="Sua5-like_dom"/>
</dbReference>
<protein>
    <recommendedName>
        <fullName evidence="4 12">Threonylcarbamoyl-AMP synthase</fullName>
        <shortName evidence="12">TC-AMP synthase</shortName>
        <ecNumber evidence="3 12">2.7.7.87</ecNumber>
    </recommendedName>
    <alternativeName>
        <fullName evidence="12">L-threonylcarbamoyladenylate synthase</fullName>
    </alternativeName>
</protein>